<accession>A0A412WUB7</accession>
<organism evidence="3 4">
    <name type="scientific">Butyricimonas virosa</name>
    <dbReference type="NCBI Taxonomy" id="544645"/>
    <lineage>
        <taxon>Bacteria</taxon>
        <taxon>Pseudomonadati</taxon>
        <taxon>Bacteroidota</taxon>
        <taxon>Bacteroidia</taxon>
        <taxon>Bacteroidales</taxon>
        <taxon>Odoribacteraceae</taxon>
        <taxon>Butyricimonas</taxon>
    </lineage>
</organism>
<comment type="similarity">
    <text evidence="1 2">Belongs to the outer membrane factor (OMF) (TC 1.B.17) family.</text>
</comment>
<evidence type="ECO:0000256" key="2">
    <source>
        <dbReference type="RuleBase" id="RU362097"/>
    </source>
</evidence>
<dbReference type="RefSeq" id="WP_118261589.1">
    <property type="nucleotide sequence ID" value="NZ_CALBWO010000045.1"/>
</dbReference>
<dbReference type="EMBL" id="QRZA01000048">
    <property type="protein sequence ID" value="RGV30826.1"/>
    <property type="molecule type" value="Genomic_DNA"/>
</dbReference>
<protein>
    <submittedName>
        <fullName evidence="3">RND transporter</fullName>
    </submittedName>
</protein>
<dbReference type="Pfam" id="PF02321">
    <property type="entry name" value="OEP"/>
    <property type="match status" value="2"/>
</dbReference>
<name>A0A412WUB7_9BACT</name>
<keyword evidence="2" id="KW-0812">Transmembrane</keyword>
<dbReference type="AlphaFoldDB" id="A0A412WUB7"/>
<dbReference type="STRING" id="1121130.GCA_000519105_01666"/>
<dbReference type="PANTHER" id="PTHR30203">
    <property type="entry name" value="OUTER MEMBRANE CATION EFFLUX PROTEIN"/>
    <property type="match status" value="1"/>
</dbReference>
<keyword evidence="2" id="KW-0564">Palmitate</keyword>
<reference evidence="3 4" key="1">
    <citation type="submission" date="2018-08" db="EMBL/GenBank/DDBJ databases">
        <title>A genome reference for cultivated species of the human gut microbiota.</title>
        <authorList>
            <person name="Zou Y."/>
            <person name="Xue W."/>
            <person name="Luo G."/>
        </authorList>
    </citation>
    <scope>NUCLEOTIDE SEQUENCE [LARGE SCALE GENOMIC DNA]</scope>
    <source>
        <strain evidence="3 4">AF14-49</strain>
    </source>
</reference>
<dbReference type="Proteomes" id="UP000283589">
    <property type="component" value="Unassembled WGS sequence"/>
</dbReference>
<dbReference type="Gene3D" id="1.20.1600.10">
    <property type="entry name" value="Outer membrane efflux proteins (OEP)"/>
    <property type="match status" value="1"/>
</dbReference>
<evidence type="ECO:0000256" key="1">
    <source>
        <dbReference type="ARBA" id="ARBA00007613"/>
    </source>
</evidence>
<gene>
    <name evidence="3" type="ORF">DWW18_19875</name>
</gene>
<dbReference type="PANTHER" id="PTHR30203:SF31">
    <property type="entry name" value="RND EFFLUX SYSTEM, OUTER MEMBRANE LIPOPROTEIN, NODT"/>
    <property type="match status" value="1"/>
</dbReference>
<keyword evidence="2" id="KW-0449">Lipoprotein</keyword>
<proteinExistence type="inferred from homology"/>
<keyword evidence="2" id="KW-0472">Membrane</keyword>
<dbReference type="InterPro" id="IPR010131">
    <property type="entry name" value="MdtP/NodT-like"/>
</dbReference>
<dbReference type="SUPFAM" id="SSF56954">
    <property type="entry name" value="Outer membrane efflux proteins (OEP)"/>
    <property type="match status" value="1"/>
</dbReference>
<evidence type="ECO:0000313" key="4">
    <source>
        <dbReference type="Proteomes" id="UP000283589"/>
    </source>
</evidence>
<comment type="caution">
    <text evidence="3">The sequence shown here is derived from an EMBL/GenBank/DDBJ whole genome shotgun (WGS) entry which is preliminary data.</text>
</comment>
<evidence type="ECO:0000313" key="3">
    <source>
        <dbReference type="EMBL" id="RGV30826.1"/>
    </source>
</evidence>
<dbReference type="Gene3D" id="2.20.200.10">
    <property type="entry name" value="Outer membrane efflux proteins (OEP)"/>
    <property type="match status" value="1"/>
</dbReference>
<dbReference type="InterPro" id="IPR003423">
    <property type="entry name" value="OMP_efflux"/>
</dbReference>
<sequence>MKLAAITRTGSYFLTLFLFTLILSAGNAGQYQPDQPEKIKPYKKVSEHSNLQQTLPSNDEWWQLFKDPILDTLINKAVIKNYDVRNAIRKIEMAKAKLRVDRSPYYPTIYFAANYAPEKSSLSADKKNIIERNGTATVNLNWELDVFGRIRKESSSQKEFYLAAQEDYRGVMVSLAAQLSTAYINLRSAQKQLEVTRENIESQKKVMELTESRFKLGLASQLDAAQAKSLYLQTKASLPGIESTIAQQINLIGVLIGEHSVAIRDSLLKIRPIPTNPRQAANGIPANLIRQRPDVRSAERTIDGLAEAVGASRADWWPKFLVTGFFGYSSENFEQFTNKENMIWQIAPSIKWTIFSGRNLVESKKSAQLQLDEEINSYNQTLLTALQEVDNALVTYNKSLLQISALNDAFQQSQLTLDLAIEQYKNGLASYQTVLSSQISLLNYENSLVEARTASLRYLIELYQALGGGWPVSEF</sequence>
<dbReference type="GO" id="GO:0015562">
    <property type="term" value="F:efflux transmembrane transporter activity"/>
    <property type="evidence" value="ECO:0007669"/>
    <property type="project" value="InterPro"/>
</dbReference>
<dbReference type="GO" id="GO:0005886">
    <property type="term" value="C:plasma membrane"/>
    <property type="evidence" value="ECO:0007669"/>
    <property type="project" value="UniProtKB-SubCell"/>
</dbReference>
<comment type="subcellular location">
    <subcellularLocation>
        <location evidence="2">Cell membrane</location>
        <topology evidence="2">Lipid-anchor</topology>
    </subcellularLocation>
</comment>
<keyword evidence="2" id="KW-1134">Transmembrane beta strand</keyword>
<dbReference type="NCBIfam" id="TIGR01845">
    <property type="entry name" value="outer_NodT"/>
    <property type="match status" value="1"/>
</dbReference>